<dbReference type="SUPFAM" id="SSF49464">
    <property type="entry name" value="Carboxypeptidase regulatory domain-like"/>
    <property type="match status" value="1"/>
</dbReference>
<evidence type="ECO:0000313" key="1">
    <source>
        <dbReference type="EMBL" id="SOC80995.1"/>
    </source>
</evidence>
<proteinExistence type="predicted"/>
<gene>
    <name evidence="1" type="ORF">SAMN06296241_2565</name>
</gene>
<name>A0A285X6S3_9FLAO</name>
<reference evidence="2" key="1">
    <citation type="submission" date="2017-09" db="EMBL/GenBank/DDBJ databases">
        <authorList>
            <person name="Varghese N."/>
            <person name="Submissions S."/>
        </authorList>
    </citation>
    <scope>NUCLEOTIDE SEQUENCE [LARGE SCALE GENOMIC DNA]</scope>
    <source>
        <strain evidence="2">CGMCC 1.12641</strain>
    </source>
</reference>
<dbReference type="EMBL" id="OCMF01000003">
    <property type="protein sequence ID" value="SOC80995.1"/>
    <property type="molecule type" value="Genomic_DNA"/>
</dbReference>
<dbReference type="AlphaFoldDB" id="A0A285X6S3"/>
<dbReference type="OrthoDB" id="1466882at2"/>
<protein>
    <recommendedName>
        <fullName evidence="3">CarboxypepD_reg-like domain-containing protein</fullName>
    </recommendedName>
</protein>
<evidence type="ECO:0008006" key="3">
    <source>
        <dbReference type="Google" id="ProtNLM"/>
    </source>
</evidence>
<organism evidence="1 2">
    <name type="scientific">Salinimicrobium sediminis</name>
    <dbReference type="NCBI Taxonomy" id="1343891"/>
    <lineage>
        <taxon>Bacteria</taxon>
        <taxon>Pseudomonadati</taxon>
        <taxon>Bacteroidota</taxon>
        <taxon>Flavobacteriia</taxon>
        <taxon>Flavobacteriales</taxon>
        <taxon>Flavobacteriaceae</taxon>
        <taxon>Salinimicrobium</taxon>
    </lineage>
</organism>
<accession>A0A285X6S3</accession>
<dbReference type="RefSeq" id="WP_097056756.1">
    <property type="nucleotide sequence ID" value="NZ_OCMF01000003.1"/>
</dbReference>
<sequence>MIRHFLLLIFILFFVSGFSQETLLKGKILTESLQGSSINILNLSRGIGTTNNTEGEFEIAVSLNDTIYFSSIQYEPREIVVTEDLLKRAFLTVLLVEKMNELDEVSISDISLSGNIATDLKNIPTLTQADLGFPMSDVPRPTSIERKLKTASNVSTTSAYNPPGLVNVSLDGIINRLNGKIAMLQKAAANEDLSQTVDAGVAAMPVSFFTDLAIPEDRIRDFVYYCAEDAEFSSLLPETKRFELIAYFQTKAPEFIKERM</sequence>
<evidence type="ECO:0000313" key="2">
    <source>
        <dbReference type="Proteomes" id="UP000219193"/>
    </source>
</evidence>
<dbReference type="InterPro" id="IPR008969">
    <property type="entry name" value="CarboxyPept-like_regulatory"/>
</dbReference>
<dbReference type="Proteomes" id="UP000219193">
    <property type="component" value="Unassembled WGS sequence"/>
</dbReference>
<keyword evidence="2" id="KW-1185">Reference proteome</keyword>